<gene>
    <name evidence="2" type="ORF">UU65_C0001G0183</name>
</gene>
<dbReference type="InterPro" id="IPR029062">
    <property type="entry name" value="Class_I_gatase-like"/>
</dbReference>
<dbReference type="Pfam" id="PF00117">
    <property type="entry name" value="GATase"/>
    <property type="match status" value="1"/>
</dbReference>
<keyword evidence="2" id="KW-0808">Transferase</keyword>
<dbReference type="Gene3D" id="3.40.50.880">
    <property type="match status" value="1"/>
</dbReference>
<dbReference type="PANTHER" id="PTHR42695">
    <property type="entry name" value="GLUTAMINE AMIDOTRANSFERASE YLR126C-RELATED"/>
    <property type="match status" value="1"/>
</dbReference>
<organism evidence="2 3">
    <name type="scientific">candidate division CPR2 bacterium GW2011_GWC1_41_48</name>
    <dbReference type="NCBI Taxonomy" id="1618344"/>
    <lineage>
        <taxon>Bacteria</taxon>
        <taxon>Bacteria division CPR2</taxon>
    </lineage>
</organism>
<dbReference type="SUPFAM" id="SSF52317">
    <property type="entry name" value="Class I glutamine amidotransferase-like"/>
    <property type="match status" value="1"/>
</dbReference>
<name>A0A0G0Z9R4_UNCC2</name>
<protein>
    <submittedName>
        <fullName evidence="2">Glutamine amidotransferase class-I</fullName>
    </submittedName>
</protein>
<accession>A0A0G0Z9R4</accession>
<proteinExistence type="predicted"/>
<dbReference type="Proteomes" id="UP000033869">
    <property type="component" value="Unassembled WGS sequence"/>
</dbReference>
<keyword evidence="2" id="KW-0315">Glutamine amidotransferase</keyword>
<dbReference type="PROSITE" id="PS51273">
    <property type="entry name" value="GATASE_TYPE_1"/>
    <property type="match status" value="1"/>
</dbReference>
<evidence type="ECO:0000259" key="1">
    <source>
        <dbReference type="Pfam" id="PF00117"/>
    </source>
</evidence>
<dbReference type="GO" id="GO:0005829">
    <property type="term" value="C:cytosol"/>
    <property type="evidence" value="ECO:0007669"/>
    <property type="project" value="TreeGrafter"/>
</dbReference>
<dbReference type="InterPro" id="IPR017926">
    <property type="entry name" value="GATASE"/>
</dbReference>
<dbReference type="AlphaFoldDB" id="A0A0G0Z9R4"/>
<reference evidence="2 3" key="1">
    <citation type="journal article" date="2015" name="Nature">
        <title>rRNA introns, odd ribosomes, and small enigmatic genomes across a large radiation of phyla.</title>
        <authorList>
            <person name="Brown C.T."/>
            <person name="Hug L.A."/>
            <person name="Thomas B.C."/>
            <person name="Sharon I."/>
            <person name="Castelle C.J."/>
            <person name="Singh A."/>
            <person name="Wilkins M.J."/>
            <person name="Williams K.H."/>
            <person name="Banfield J.F."/>
        </authorList>
    </citation>
    <scope>NUCLEOTIDE SEQUENCE [LARGE SCALE GENOMIC DNA]</scope>
</reference>
<dbReference type="PANTHER" id="PTHR42695:SF5">
    <property type="entry name" value="GLUTAMINE AMIDOTRANSFERASE YLR126C-RELATED"/>
    <property type="match status" value="1"/>
</dbReference>
<dbReference type="EMBL" id="LCBL01000001">
    <property type="protein sequence ID" value="KKS09778.1"/>
    <property type="molecule type" value="Genomic_DNA"/>
</dbReference>
<evidence type="ECO:0000313" key="2">
    <source>
        <dbReference type="EMBL" id="KKS09778.1"/>
    </source>
</evidence>
<dbReference type="GO" id="GO:0016740">
    <property type="term" value="F:transferase activity"/>
    <property type="evidence" value="ECO:0007669"/>
    <property type="project" value="UniProtKB-KW"/>
</dbReference>
<dbReference type="InterPro" id="IPR044992">
    <property type="entry name" value="ChyE-like"/>
</dbReference>
<comment type="caution">
    <text evidence="2">The sequence shown here is derived from an EMBL/GenBank/DDBJ whole genome shotgun (WGS) entry which is preliminary data.</text>
</comment>
<evidence type="ECO:0000313" key="3">
    <source>
        <dbReference type="Proteomes" id="UP000033869"/>
    </source>
</evidence>
<feature type="domain" description="Glutamine amidotransferase" evidence="1">
    <location>
        <begin position="87"/>
        <end position="203"/>
    </location>
</feature>
<sequence length="252" mass="28231">MVNASKTIGIIDFNPDQNPDRRQYVKRISALLSGNVSGEGIFFREVDDLNKYDALILSGSKLISKHYQEMVRSGQGLEGDYIWIDRAVQEIANFKGPIFGICFGSQILAHIFGGEIGRLDKTEAGYLLHELTDVGLNDPIFGKLGKTFWASHYHINYVKTLPDNPNLASDVLATRNGYIHAFRIKTASGVTHYGTQPHPEMSNPKDAVFLVEVNKERLIEDIGVEECNKALEIPSNASFEFQNVIKEFVKRI</sequence>